<accession>A0ABP7KQR9</accession>
<evidence type="ECO:0000256" key="4">
    <source>
        <dbReference type="ARBA" id="ARBA00023134"/>
    </source>
</evidence>
<gene>
    <name evidence="7" type="ORF">GCM10022207_60410</name>
</gene>
<name>A0ABP7KQR9_9ACTN</name>
<sequence length="199" mass="20648">MGGVTDQSVANAAYKPFLMPVEDVFSLHQGRLVMVTGRIERGSVRQGDAVEIVGFDGNVTHIVAGIEQSRVPIEAATAEMNVGVLLPGSAMGAVSRGRVLTKPGSISAQVGFTADITLLSEEQGGVEVVSGDHLVFHTRTAAVLGTVTLPKGVDVVRPLHGAEVAVVLEEAVALEEGQSFAFRHLGRAAGSGTVISLLR</sequence>
<dbReference type="InterPro" id="IPR009000">
    <property type="entry name" value="Transl_B-barrel_sf"/>
</dbReference>
<evidence type="ECO:0000313" key="8">
    <source>
        <dbReference type="Proteomes" id="UP001501563"/>
    </source>
</evidence>
<keyword evidence="4" id="KW-0342">GTP-binding</keyword>
<dbReference type="Pfam" id="PF03144">
    <property type="entry name" value="GTP_EFTU_D2"/>
    <property type="match status" value="1"/>
</dbReference>
<evidence type="ECO:0000259" key="5">
    <source>
        <dbReference type="Pfam" id="PF03143"/>
    </source>
</evidence>
<feature type="domain" description="Translation elongation factor EFTu/EF1A C-terminal" evidence="5">
    <location>
        <begin position="106"/>
        <end position="197"/>
    </location>
</feature>
<dbReference type="PANTHER" id="PTHR43721:SF22">
    <property type="entry name" value="ELONGATION FACTOR TU, MITOCHONDRIAL"/>
    <property type="match status" value="1"/>
</dbReference>
<dbReference type="EMBL" id="BAAAZA010000020">
    <property type="protein sequence ID" value="GAA3885017.1"/>
    <property type="molecule type" value="Genomic_DNA"/>
</dbReference>
<feature type="domain" description="Translation elongation factor EFTu-like" evidence="6">
    <location>
        <begin position="34"/>
        <end position="101"/>
    </location>
</feature>
<dbReference type="InterPro" id="IPR050055">
    <property type="entry name" value="EF-Tu_GTPase"/>
</dbReference>
<organism evidence="7 8">
    <name type="scientific">Streptomyces lannensis</name>
    <dbReference type="NCBI Taxonomy" id="766498"/>
    <lineage>
        <taxon>Bacteria</taxon>
        <taxon>Bacillati</taxon>
        <taxon>Actinomycetota</taxon>
        <taxon>Actinomycetes</taxon>
        <taxon>Kitasatosporales</taxon>
        <taxon>Streptomycetaceae</taxon>
        <taxon>Streptomyces</taxon>
    </lineage>
</organism>
<keyword evidence="8" id="KW-1185">Reference proteome</keyword>
<dbReference type="Gene3D" id="2.40.30.10">
    <property type="entry name" value="Translation factors"/>
    <property type="match status" value="2"/>
</dbReference>
<protein>
    <recommendedName>
        <fullName evidence="9">Elongation factor Tu</fullName>
    </recommendedName>
</protein>
<evidence type="ECO:0000256" key="1">
    <source>
        <dbReference type="ARBA" id="ARBA00022741"/>
    </source>
</evidence>
<keyword evidence="3" id="KW-0648">Protein biosynthesis</keyword>
<evidence type="ECO:0000259" key="6">
    <source>
        <dbReference type="Pfam" id="PF03144"/>
    </source>
</evidence>
<evidence type="ECO:0000313" key="7">
    <source>
        <dbReference type="EMBL" id="GAA3885017.1"/>
    </source>
</evidence>
<evidence type="ECO:0008006" key="9">
    <source>
        <dbReference type="Google" id="ProtNLM"/>
    </source>
</evidence>
<dbReference type="InterPro" id="IPR004161">
    <property type="entry name" value="EFTu-like_2"/>
</dbReference>
<proteinExistence type="predicted"/>
<dbReference type="PANTHER" id="PTHR43721">
    <property type="entry name" value="ELONGATION FACTOR TU-RELATED"/>
    <property type="match status" value="1"/>
</dbReference>
<dbReference type="Proteomes" id="UP001501563">
    <property type="component" value="Unassembled WGS sequence"/>
</dbReference>
<keyword evidence="2" id="KW-0251">Elongation factor</keyword>
<keyword evidence="1" id="KW-0547">Nucleotide-binding</keyword>
<reference evidence="8" key="1">
    <citation type="journal article" date="2019" name="Int. J. Syst. Evol. Microbiol.">
        <title>The Global Catalogue of Microorganisms (GCM) 10K type strain sequencing project: providing services to taxonomists for standard genome sequencing and annotation.</title>
        <authorList>
            <consortium name="The Broad Institute Genomics Platform"/>
            <consortium name="The Broad Institute Genome Sequencing Center for Infectious Disease"/>
            <person name="Wu L."/>
            <person name="Ma J."/>
        </authorList>
    </citation>
    <scope>NUCLEOTIDE SEQUENCE [LARGE SCALE GENOMIC DNA]</scope>
    <source>
        <strain evidence="8">JCM 16578</strain>
    </source>
</reference>
<evidence type="ECO:0000256" key="3">
    <source>
        <dbReference type="ARBA" id="ARBA00022917"/>
    </source>
</evidence>
<evidence type="ECO:0000256" key="2">
    <source>
        <dbReference type="ARBA" id="ARBA00022768"/>
    </source>
</evidence>
<dbReference type="InterPro" id="IPR004160">
    <property type="entry name" value="Transl_elong_EFTu/EF1A_C"/>
</dbReference>
<dbReference type="Pfam" id="PF03143">
    <property type="entry name" value="GTP_EFTU_D3"/>
    <property type="match status" value="1"/>
</dbReference>
<dbReference type="SUPFAM" id="SSF50465">
    <property type="entry name" value="EF-Tu/eEF-1alpha/eIF2-gamma C-terminal domain"/>
    <property type="match status" value="1"/>
</dbReference>
<dbReference type="InterPro" id="IPR009001">
    <property type="entry name" value="Transl_elong_EF1A/Init_IF2_C"/>
</dbReference>
<comment type="caution">
    <text evidence="7">The sequence shown here is derived from an EMBL/GenBank/DDBJ whole genome shotgun (WGS) entry which is preliminary data.</text>
</comment>
<dbReference type="SUPFAM" id="SSF50447">
    <property type="entry name" value="Translation proteins"/>
    <property type="match status" value="1"/>
</dbReference>